<dbReference type="Proteomes" id="UP000663844">
    <property type="component" value="Unassembled WGS sequence"/>
</dbReference>
<organism evidence="1 3">
    <name type="scientific">Adineta steineri</name>
    <dbReference type="NCBI Taxonomy" id="433720"/>
    <lineage>
        <taxon>Eukaryota</taxon>
        <taxon>Metazoa</taxon>
        <taxon>Spiralia</taxon>
        <taxon>Gnathifera</taxon>
        <taxon>Rotifera</taxon>
        <taxon>Eurotatoria</taxon>
        <taxon>Bdelloidea</taxon>
        <taxon>Adinetida</taxon>
        <taxon>Adinetidae</taxon>
        <taxon>Adineta</taxon>
    </lineage>
</organism>
<dbReference type="Gene3D" id="3.80.10.10">
    <property type="entry name" value="Ribonuclease Inhibitor"/>
    <property type="match status" value="1"/>
</dbReference>
<comment type="caution">
    <text evidence="1">The sequence shown here is derived from an EMBL/GenBank/DDBJ whole genome shotgun (WGS) entry which is preliminary data.</text>
</comment>
<dbReference type="AlphaFoldDB" id="A0A813NYJ8"/>
<dbReference type="EMBL" id="CAJNOG010000010">
    <property type="protein sequence ID" value="CAF0743320.1"/>
    <property type="molecule type" value="Genomic_DNA"/>
</dbReference>
<dbReference type="EMBL" id="CAJOAZ010000904">
    <property type="protein sequence ID" value="CAF3732757.1"/>
    <property type="molecule type" value="Genomic_DNA"/>
</dbReference>
<gene>
    <name evidence="1" type="ORF">JYZ213_LOCUS2018</name>
    <name evidence="2" type="ORF">OXD698_LOCUS14382</name>
</gene>
<evidence type="ECO:0008006" key="4">
    <source>
        <dbReference type="Google" id="ProtNLM"/>
    </source>
</evidence>
<accession>A0A813NYJ8</accession>
<evidence type="ECO:0000313" key="1">
    <source>
        <dbReference type="EMBL" id="CAF0743320.1"/>
    </source>
</evidence>
<dbReference type="SUPFAM" id="SSF52047">
    <property type="entry name" value="RNI-like"/>
    <property type="match status" value="1"/>
</dbReference>
<dbReference type="Proteomes" id="UP000663845">
    <property type="component" value="Unassembled WGS sequence"/>
</dbReference>
<evidence type="ECO:0000313" key="3">
    <source>
        <dbReference type="Proteomes" id="UP000663845"/>
    </source>
</evidence>
<protein>
    <recommendedName>
        <fullName evidence="4">F-box domain-containing protein</fullName>
    </recommendedName>
</protein>
<proteinExistence type="predicted"/>
<reference evidence="1" key="1">
    <citation type="submission" date="2021-02" db="EMBL/GenBank/DDBJ databases">
        <authorList>
            <person name="Nowell W R."/>
        </authorList>
    </citation>
    <scope>NUCLEOTIDE SEQUENCE</scope>
</reference>
<name>A0A813NYJ8_9BILA</name>
<evidence type="ECO:0000313" key="2">
    <source>
        <dbReference type="EMBL" id="CAF3732757.1"/>
    </source>
</evidence>
<sequence length="324" mass="38656">MNNAISTIETFSNELLIEIFEYVSPYDLYKAFFNLNRRFNFIIKSLNNFHVILQEDWDDKRSIPFFASQISKLIIKHDDFIDFSYYSNIRLLKLSMPTENQCNAIQPSLLPYLEYLYISNFFFADHSKQLCRLIFSPAFSYLRICQIDRITLDESHSYLFSPLHQLTISPSTWKSNIYQYIFNACPNLVDLRIIRLRNLPFKLSSNIIYSHTSLRCLYIHFYSIEDDWYDHIEWLLSKVPNLENFIFIIDQNELNIEFPFNSLADLLIQHVPNLINFKTKIPLNNFLSNNLNTIKRFHPLFTTVKFYGYINKNLNSYLLITSQK</sequence>
<dbReference type="InterPro" id="IPR032675">
    <property type="entry name" value="LRR_dom_sf"/>
</dbReference>